<dbReference type="Pfam" id="PF06722">
    <property type="entry name" value="EryCIII-like_C"/>
    <property type="match status" value="1"/>
</dbReference>
<dbReference type="PANTHER" id="PTHR48050">
    <property type="entry name" value="STEROL 3-BETA-GLUCOSYLTRANSFERASE"/>
    <property type="match status" value="1"/>
</dbReference>
<accession>A0A5Q0H5L1</accession>
<reference evidence="7" key="1">
    <citation type="journal article" date="2021" name="Curr. Microbiol.">
        <title>Complete genome of nocamycin-producing strain Saccharothrix syringae NRRL B-16468 reveals the biosynthetic potential for secondary metabolites.</title>
        <authorList>
            <person name="Mo X."/>
            <person name="Yang S."/>
        </authorList>
    </citation>
    <scope>NUCLEOTIDE SEQUENCE [LARGE SCALE GENOMIC DNA]</scope>
    <source>
        <strain evidence="7">ATCC 51364 / DSM 43886 / JCM 6844 / KCTC 9398 / NBRC 14523 / NRRL B-16468 / INA 2240</strain>
    </source>
</reference>
<keyword evidence="3 6" id="KW-0808">Transferase</keyword>
<evidence type="ECO:0000313" key="7">
    <source>
        <dbReference type="Proteomes" id="UP000325787"/>
    </source>
</evidence>
<dbReference type="CDD" id="cd03784">
    <property type="entry name" value="GT1_Gtf-like"/>
    <property type="match status" value="1"/>
</dbReference>
<dbReference type="Pfam" id="PF21036">
    <property type="entry name" value="EryCIII-like_N"/>
    <property type="match status" value="1"/>
</dbReference>
<sequence>MRVLFTCVGGPGHLNPLLPISRAVADLGHEVLWATTAGLRRPVEDAGFAHHLLGAAAAPAAPRPRGPLIPPDPRLVEEEVREHFVRRATRERWPHLRALVGDWRPDLVVCDEFDFAAVLAAEEADVPHASVLVTAAGLLVRPDVVGEALAEVRAGCGLPADPGLTALGRYLRLSPFPPSFPAPGAWRCGTEHAVRPPLPRRAGERPDWARVRPGAPVVYFTLGTEFGVESGDVFERVLAGLRELPVNLLMTVGRDIDPAGFGPQPAHVRVERYVAQDEVLPHCDVVVSHGGSGTVVGSLAHGVPGVLVPLGADQPANAERWVELGVGLALDAVAVTPADARAAVAEVLAGDGYRRAAERLRDELVALPGPGHAAALLDRVGRTRRPVTA</sequence>
<dbReference type="EMBL" id="CP034550">
    <property type="protein sequence ID" value="QFZ21120.1"/>
    <property type="molecule type" value="Genomic_DNA"/>
</dbReference>
<evidence type="ECO:0000256" key="3">
    <source>
        <dbReference type="ARBA" id="ARBA00022679"/>
    </source>
</evidence>
<name>A0A5Q0H5L1_SACSY</name>
<dbReference type="OrthoDB" id="6620093at2"/>
<dbReference type="SUPFAM" id="SSF53756">
    <property type="entry name" value="UDP-Glycosyltransferase/glycogen phosphorylase"/>
    <property type="match status" value="1"/>
</dbReference>
<evidence type="ECO:0000256" key="2">
    <source>
        <dbReference type="ARBA" id="ARBA00022676"/>
    </source>
</evidence>
<organism evidence="6 7">
    <name type="scientific">Saccharothrix syringae</name>
    <name type="common">Nocardiopsis syringae</name>
    <dbReference type="NCBI Taxonomy" id="103733"/>
    <lineage>
        <taxon>Bacteria</taxon>
        <taxon>Bacillati</taxon>
        <taxon>Actinomycetota</taxon>
        <taxon>Actinomycetes</taxon>
        <taxon>Pseudonocardiales</taxon>
        <taxon>Pseudonocardiaceae</taxon>
        <taxon>Saccharothrix</taxon>
    </lineage>
</organism>
<keyword evidence="2" id="KW-0328">Glycosyltransferase</keyword>
<evidence type="ECO:0000259" key="4">
    <source>
        <dbReference type="Pfam" id="PF06722"/>
    </source>
</evidence>
<dbReference type="KEGG" id="ssyi:EKG83_30375"/>
<dbReference type="Gene3D" id="3.40.50.2000">
    <property type="entry name" value="Glycogen Phosphorylase B"/>
    <property type="match status" value="2"/>
</dbReference>
<dbReference type="FunFam" id="3.40.50.2000:FF:000072">
    <property type="entry name" value="Glycosyl transferase"/>
    <property type="match status" value="1"/>
</dbReference>
<dbReference type="GO" id="GO:0017000">
    <property type="term" value="P:antibiotic biosynthetic process"/>
    <property type="evidence" value="ECO:0007669"/>
    <property type="project" value="UniProtKB-ARBA"/>
</dbReference>
<dbReference type="GO" id="GO:0016758">
    <property type="term" value="F:hexosyltransferase activity"/>
    <property type="evidence" value="ECO:0007669"/>
    <property type="project" value="UniProtKB-ARBA"/>
</dbReference>
<dbReference type="RefSeq" id="WP_033431982.1">
    <property type="nucleotide sequence ID" value="NZ_CP034550.1"/>
</dbReference>
<dbReference type="AlphaFoldDB" id="A0A5Q0H5L1"/>
<evidence type="ECO:0000259" key="5">
    <source>
        <dbReference type="Pfam" id="PF21036"/>
    </source>
</evidence>
<comment type="similarity">
    <text evidence="1">Belongs to the glycosyltransferase 28 family.</text>
</comment>
<dbReference type="GO" id="GO:0008194">
    <property type="term" value="F:UDP-glycosyltransferase activity"/>
    <property type="evidence" value="ECO:0007669"/>
    <property type="project" value="InterPro"/>
</dbReference>
<feature type="domain" description="Erythromycin biosynthesis protein CIII-like N-terminal" evidence="5">
    <location>
        <begin position="93"/>
        <end position="134"/>
    </location>
</feature>
<dbReference type="InterPro" id="IPR010610">
    <property type="entry name" value="EryCIII-like_C"/>
</dbReference>
<evidence type="ECO:0000256" key="1">
    <source>
        <dbReference type="ARBA" id="ARBA00006962"/>
    </source>
</evidence>
<dbReference type="InterPro" id="IPR002213">
    <property type="entry name" value="UDP_glucos_trans"/>
</dbReference>
<dbReference type="PANTHER" id="PTHR48050:SF13">
    <property type="entry name" value="STEROL 3-BETA-GLUCOSYLTRANSFERASE UGT80A2"/>
    <property type="match status" value="1"/>
</dbReference>
<keyword evidence="7" id="KW-1185">Reference proteome</keyword>
<feature type="domain" description="Erythromycin biosynthesis protein CIII-like C-terminal" evidence="4">
    <location>
        <begin position="261"/>
        <end position="374"/>
    </location>
</feature>
<proteinExistence type="inferred from homology"/>
<evidence type="ECO:0000313" key="6">
    <source>
        <dbReference type="EMBL" id="QFZ21120.1"/>
    </source>
</evidence>
<gene>
    <name evidence="6" type="ORF">EKG83_30375</name>
</gene>
<dbReference type="Proteomes" id="UP000325787">
    <property type="component" value="Chromosome"/>
</dbReference>
<protein>
    <submittedName>
        <fullName evidence="6">Glycosyltransferase</fullName>
    </submittedName>
</protein>
<dbReference type="InterPro" id="IPR048284">
    <property type="entry name" value="EryCIII-like_N"/>
</dbReference>
<dbReference type="InterPro" id="IPR050426">
    <property type="entry name" value="Glycosyltransferase_28"/>
</dbReference>